<feature type="compositionally biased region" description="Basic and acidic residues" evidence="4">
    <location>
        <begin position="145"/>
        <end position="156"/>
    </location>
</feature>
<dbReference type="InterPro" id="IPR011011">
    <property type="entry name" value="Znf_FYVE_PHD"/>
</dbReference>
<dbReference type="Pfam" id="PF02318">
    <property type="entry name" value="FYVE_2"/>
    <property type="match status" value="1"/>
</dbReference>
<accession>N6TV66</accession>
<evidence type="ECO:0000256" key="2">
    <source>
        <dbReference type="ARBA" id="ARBA00022771"/>
    </source>
</evidence>
<dbReference type="GO" id="GO:0017158">
    <property type="term" value="P:regulation of calcium ion-dependent exocytosis"/>
    <property type="evidence" value="ECO:0007669"/>
    <property type="project" value="TreeGrafter"/>
</dbReference>
<dbReference type="InterPro" id="IPR043566">
    <property type="entry name" value="Rabphilin/DOC2/Noc2"/>
</dbReference>
<protein>
    <submittedName>
        <fullName evidence="5">Uncharacterized protein</fullName>
    </submittedName>
</protein>
<dbReference type="PROSITE" id="PS50916">
    <property type="entry name" value="RABBD"/>
    <property type="match status" value="1"/>
</dbReference>
<reference evidence="5" key="1">
    <citation type="journal article" date="2013" name="Genome Biol.">
        <title>Draft genome of the mountain pine beetle, Dendroctonus ponderosae Hopkins, a major forest pest.</title>
        <authorList>
            <person name="Keeling C.I."/>
            <person name="Yuen M.M."/>
            <person name="Liao N.Y."/>
            <person name="Docking T.R."/>
            <person name="Chan S.K."/>
            <person name="Taylor G.A."/>
            <person name="Palmquist D.L."/>
            <person name="Jackman S.D."/>
            <person name="Nguyen A."/>
            <person name="Li M."/>
            <person name="Henderson H."/>
            <person name="Janes J.K."/>
            <person name="Zhao Y."/>
            <person name="Pandoh P."/>
            <person name="Moore R."/>
            <person name="Sperling F.A."/>
            <person name="Huber D.P."/>
            <person name="Birol I."/>
            <person name="Jones S.J."/>
            <person name="Bohlmann J."/>
        </authorList>
    </citation>
    <scope>NUCLEOTIDE SEQUENCE</scope>
</reference>
<gene>
    <name evidence="5" type="ORF">YQE_00022</name>
</gene>
<keyword evidence="3" id="KW-0862">Zinc</keyword>
<dbReference type="GO" id="GO:0006886">
    <property type="term" value="P:intracellular protein transport"/>
    <property type="evidence" value="ECO:0007669"/>
    <property type="project" value="InterPro"/>
</dbReference>
<dbReference type="GO" id="GO:0008270">
    <property type="term" value="F:zinc ion binding"/>
    <property type="evidence" value="ECO:0007669"/>
    <property type="project" value="UniProtKB-KW"/>
</dbReference>
<evidence type="ECO:0000256" key="4">
    <source>
        <dbReference type="SAM" id="MobiDB-lite"/>
    </source>
</evidence>
<proteinExistence type="predicted"/>
<feature type="region of interest" description="Disordered" evidence="4">
    <location>
        <begin position="245"/>
        <end position="292"/>
    </location>
</feature>
<dbReference type="OrthoDB" id="270970at2759"/>
<dbReference type="InterPro" id="IPR010911">
    <property type="entry name" value="Rab_BD"/>
</dbReference>
<feature type="compositionally biased region" description="Basic and acidic residues" evidence="4">
    <location>
        <begin position="245"/>
        <end position="257"/>
    </location>
</feature>
<feature type="region of interest" description="Disordered" evidence="4">
    <location>
        <begin position="136"/>
        <end position="157"/>
    </location>
</feature>
<dbReference type="PANTHER" id="PTHR45729">
    <property type="entry name" value="RABPHILIN, ISOFORM A"/>
    <property type="match status" value="1"/>
</dbReference>
<keyword evidence="2" id="KW-0863">Zinc-finger</keyword>
<dbReference type="HOGENOM" id="CLU_901863_0_0_1"/>
<name>N6TV66_DENPD</name>
<evidence type="ECO:0000313" key="5">
    <source>
        <dbReference type="EMBL" id="ENN70167.1"/>
    </source>
</evidence>
<evidence type="ECO:0000256" key="3">
    <source>
        <dbReference type="ARBA" id="ARBA00022833"/>
    </source>
</evidence>
<dbReference type="PANTHER" id="PTHR45729:SF6">
    <property type="entry name" value="RABPHILIN, ISOFORM A"/>
    <property type="match status" value="1"/>
</dbReference>
<keyword evidence="1" id="KW-0479">Metal-binding</keyword>
<feature type="compositionally biased region" description="Polar residues" evidence="4">
    <location>
        <begin position="260"/>
        <end position="292"/>
    </location>
</feature>
<dbReference type="GO" id="GO:0098793">
    <property type="term" value="C:presynapse"/>
    <property type="evidence" value="ECO:0007669"/>
    <property type="project" value="GOC"/>
</dbReference>
<sequence>ANPPLGEEEQQTIVEVIQRAEKLDLTEQERVGKLVDRLENMRRSALGRGANQCLLCGDTFGMLGPQKVRCVDCKRWACQQCAIDQCAHKSPGASKDHQLCMICAETREIWKKSGAWFFKGLPKYILPDESRFKRSRSVRASRRRREQDSSSDEERQVYSWGRMRRNSCTESTHGSVSTKMLLHSLAALIKAVFCFQTLPSNWIIPQGPTTFTYGVFSNSNDLQLAKELEPLRNYMGSMNLAAEPRSCEDFSSDRGEAESAETSRPQSMASRSISDWNWTDTKSMDGQLSPSTASLKVSKRSDWWGFCPD</sequence>
<dbReference type="GO" id="GO:0061669">
    <property type="term" value="P:spontaneous neurotransmitter secretion"/>
    <property type="evidence" value="ECO:0007669"/>
    <property type="project" value="TreeGrafter"/>
</dbReference>
<dbReference type="InterPro" id="IPR041282">
    <property type="entry name" value="FYVE_2"/>
</dbReference>
<dbReference type="AlphaFoldDB" id="N6TV66"/>
<dbReference type="PROSITE" id="PS50178">
    <property type="entry name" value="ZF_FYVE"/>
    <property type="match status" value="1"/>
</dbReference>
<dbReference type="InterPro" id="IPR013083">
    <property type="entry name" value="Znf_RING/FYVE/PHD"/>
</dbReference>
<dbReference type="SUPFAM" id="SSF57903">
    <property type="entry name" value="FYVE/PHD zinc finger"/>
    <property type="match status" value="1"/>
</dbReference>
<organism evidence="5">
    <name type="scientific">Dendroctonus ponderosae</name>
    <name type="common">Mountain pine beetle</name>
    <dbReference type="NCBI Taxonomy" id="77166"/>
    <lineage>
        <taxon>Eukaryota</taxon>
        <taxon>Metazoa</taxon>
        <taxon>Ecdysozoa</taxon>
        <taxon>Arthropoda</taxon>
        <taxon>Hexapoda</taxon>
        <taxon>Insecta</taxon>
        <taxon>Pterygota</taxon>
        <taxon>Neoptera</taxon>
        <taxon>Endopterygota</taxon>
        <taxon>Coleoptera</taxon>
        <taxon>Polyphaga</taxon>
        <taxon>Cucujiformia</taxon>
        <taxon>Curculionidae</taxon>
        <taxon>Scolytinae</taxon>
        <taxon>Dendroctonus</taxon>
    </lineage>
</organism>
<dbReference type="Gene3D" id="3.30.40.10">
    <property type="entry name" value="Zinc/RING finger domain, C3HC4 (zinc finger)"/>
    <property type="match status" value="1"/>
</dbReference>
<dbReference type="GO" id="GO:0006887">
    <property type="term" value="P:exocytosis"/>
    <property type="evidence" value="ECO:0007669"/>
    <property type="project" value="TreeGrafter"/>
</dbReference>
<evidence type="ECO:0000256" key="1">
    <source>
        <dbReference type="ARBA" id="ARBA00022723"/>
    </source>
</evidence>
<dbReference type="InterPro" id="IPR017455">
    <property type="entry name" value="Znf_FYVE-rel"/>
</dbReference>
<dbReference type="EMBL" id="KB741560">
    <property type="protein sequence ID" value="ENN70167.1"/>
    <property type="molecule type" value="Genomic_DNA"/>
</dbReference>
<feature type="non-terminal residue" evidence="5">
    <location>
        <position position="1"/>
    </location>
</feature>
<dbReference type="GO" id="GO:0031267">
    <property type="term" value="F:small GTPase binding"/>
    <property type="evidence" value="ECO:0007669"/>
    <property type="project" value="InterPro"/>
</dbReference>